<dbReference type="Proteomes" id="UP000688137">
    <property type="component" value="Unassembled WGS sequence"/>
</dbReference>
<protein>
    <recommendedName>
        <fullName evidence="3">Leucine Rich Repeat family protein</fullName>
    </recommendedName>
</protein>
<dbReference type="OMA" id="SECKLIC"/>
<proteinExistence type="predicted"/>
<dbReference type="InterPro" id="IPR052394">
    <property type="entry name" value="LRR-containing"/>
</dbReference>
<name>A0A8S1P263_PARPR</name>
<comment type="caution">
    <text evidence="1">The sequence shown here is derived from an EMBL/GenBank/DDBJ whole genome shotgun (WGS) entry which is preliminary data.</text>
</comment>
<keyword evidence="2" id="KW-1185">Reference proteome</keyword>
<evidence type="ECO:0008006" key="3">
    <source>
        <dbReference type="Google" id="ProtNLM"/>
    </source>
</evidence>
<dbReference type="EMBL" id="CAJJDM010000106">
    <property type="protein sequence ID" value="CAD8097255.1"/>
    <property type="molecule type" value="Genomic_DNA"/>
</dbReference>
<reference evidence="1" key="1">
    <citation type="submission" date="2021-01" db="EMBL/GenBank/DDBJ databases">
        <authorList>
            <consortium name="Genoscope - CEA"/>
            <person name="William W."/>
        </authorList>
    </citation>
    <scope>NUCLEOTIDE SEQUENCE</scope>
</reference>
<dbReference type="PROSITE" id="PS51450">
    <property type="entry name" value="LRR"/>
    <property type="match status" value="1"/>
</dbReference>
<sequence length="1090" mass="127902">MISHDDTNNKQLSQPIETFRRLMLPHKSDVGLGLQSWTKHPNTTKNLQRKLYITNKPEVNRNQENQNTSSSFEKNIADELLKHEVCDWQFFMQKDQEIIQKINTSDEFPQEPTYKAKTLESTTRNSQLQKGNERYLYFQRMKQGNKLLPNLSTQDFLSSVRNSNKLNEFAKVYKQQPQNLYLSLNLSQPQRVPKTFGLIQNTQQLVSVNTNRCLRSREDCRAFSFAMQTQQSKSITSLQMNHNIFDPLQLRDMLLSFPTTLKDLELIDCKLHYQHMDVLMSYINKNQISKINLEKNNIRDQGCKIIVKYLMNNNTLQHLNLNNNQITESACMSISNLLKQTQRLLELYLGYNHLNSSAGNTIWKAMYKNTSIKILDLSHNNIASLDCASSIAKAIARPYNELLHVDLSYNKFTYLQAQVIADALIKNETIYGFHFEGNQTELVVNQNGFLINNIQQKKILNDKLTLLYKQKQYFKLLDQPKQDIQTVTKQYEEFVMPYSRQRKIRSTKLNVQKVNQINKLDTCWICEGWQEIKFEWTAYKSGSLYNEPIFIHFDFEDYKPLLMTHLNHEFFLVKMCPPNQNIHYFFTNPILGVQQPALDQPIIQLEIPLSSIPFLYNDEILVDGNIIESLNVLKTFNKQQLFDKYMPLVQCKPREPLAKFDFSPYLNIKKHDWSVESSIFRNFQPDTPQLIDQCFEFDFQNSKVTRLVKENEVGEVKECLRDLYRNLFHVYKYHASGSLNTPIPCIMIQDFIDFLVQTSLMDGMKTNDIDISFTSTSAAKDVAFPQAYEKGIVRCQLLEIMIRLCNDKYIRSGIYTSMVDSINAIKQQCQEYFSKFDQSQQWRKTRLWSQKCDILLNDRLAMLKSLYKYCCKLSKKPQQFKFEYVSFSDFKDFISECKLICDELSERECYLVYLQSMVTQKDELYSSKHYQMNFHEFIEACSRLAEKLSIIRGDKPIDIDDRRAKDLHTKLDGFLLYVYLNIGNQMKTILSQNDPDIKGVDKCMINDFKSLKQKLEDSFTDGDEPPYDPKVELPHLSSQITNLLGNTFGGKKQTLRQQIKQQKKEEQKFALINFVQYFKSIQQINKDQDD</sequence>
<dbReference type="PANTHER" id="PTHR24114:SF2">
    <property type="entry name" value="F-BOX DOMAIN-CONTAINING PROTEIN-RELATED"/>
    <property type="match status" value="1"/>
</dbReference>
<dbReference type="InterPro" id="IPR001611">
    <property type="entry name" value="Leu-rich_rpt"/>
</dbReference>
<accession>A0A8S1P263</accession>
<dbReference type="AlphaFoldDB" id="A0A8S1P263"/>
<dbReference type="SMART" id="SM00368">
    <property type="entry name" value="LRR_RI"/>
    <property type="match status" value="4"/>
</dbReference>
<gene>
    <name evidence="1" type="ORF">PPRIM_AZ9-3.1.T1030140</name>
</gene>
<evidence type="ECO:0000313" key="2">
    <source>
        <dbReference type="Proteomes" id="UP000688137"/>
    </source>
</evidence>
<organism evidence="1 2">
    <name type="scientific">Paramecium primaurelia</name>
    <dbReference type="NCBI Taxonomy" id="5886"/>
    <lineage>
        <taxon>Eukaryota</taxon>
        <taxon>Sar</taxon>
        <taxon>Alveolata</taxon>
        <taxon>Ciliophora</taxon>
        <taxon>Intramacronucleata</taxon>
        <taxon>Oligohymenophorea</taxon>
        <taxon>Peniculida</taxon>
        <taxon>Parameciidae</taxon>
        <taxon>Paramecium</taxon>
    </lineage>
</organism>
<evidence type="ECO:0000313" key="1">
    <source>
        <dbReference type="EMBL" id="CAD8097255.1"/>
    </source>
</evidence>
<dbReference type="PANTHER" id="PTHR24114">
    <property type="entry name" value="LEUCINE RICH REPEAT FAMILY PROTEIN"/>
    <property type="match status" value="1"/>
</dbReference>